<sequence>MYETILKDLKSIAKSLGLQYSSCDGFIRRNFPETIEKHTALFWAKQTNKHLEYE</sequence>
<gene>
    <name evidence="1" type="ORF">M123_1894</name>
</gene>
<dbReference type="EMBL" id="JGDS01000049">
    <property type="protein sequence ID" value="EXZ73652.1"/>
    <property type="molecule type" value="Genomic_DNA"/>
</dbReference>
<reference evidence="1 2" key="1">
    <citation type="submission" date="2014-02" db="EMBL/GenBank/DDBJ databases">
        <authorList>
            <person name="Sears C."/>
            <person name="Carroll K."/>
            <person name="Sack B.R."/>
            <person name="Qadri F."/>
            <person name="Myers L.L."/>
            <person name="Chung G.-T."/>
            <person name="Escheverria P."/>
            <person name="Fraser C.M."/>
            <person name="Sadzewicz L."/>
            <person name="Shefchek K.A."/>
            <person name="Tallon L."/>
            <person name="Das S.P."/>
            <person name="Daugherty S."/>
            <person name="Mongodin E.F."/>
        </authorList>
    </citation>
    <scope>NUCLEOTIDE SEQUENCE [LARGE SCALE GENOMIC DNA]</scope>
    <source>
        <strain evidence="1 2">3976T8</strain>
    </source>
</reference>
<evidence type="ECO:0000313" key="2">
    <source>
        <dbReference type="Proteomes" id="UP000020938"/>
    </source>
</evidence>
<dbReference type="PATRIC" id="fig|1339314.3.peg.2106"/>
<evidence type="ECO:0000313" key="1">
    <source>
        <dbReference type="EMBL" id="EXZ73652.1"/>
    </source>
</evidence>
<comment type="caution">
    <text evidence="1">The sequence shown here is derived from an EMBL/GenBank/DDBJ whole genome shotgun (WGS) entry which is preliminary data.</text>
</comment>
<proteinExistence type="predicted"/>
<dbReference type="Proteomes" id="UP000020938">
    <property type="component" value="Unassembled WGS sequence"/>
</dbReference>
<protein>
    <submittedName>
        <fullName evidence="1">Uncharacterized protein</fullName>
    </submittedName>
</protein>
<name>A0A016BYB3_BACFG</name>
<accession>A0A016BYB3</accession>
<dbReference type="AlphaFoldDB" id="A0A016BYB3"/>
<organism evidence="1 2">
    <name type="scientific">Bacteroides fragilis str. 3976T8</name>
    <dbReference type="NCBI Taxonomy" id="1339314"/>
    <lineage>
        <taxon>Bacteria</taxon>
        <taxon>Pseudomonadati</taxon>
        <taxon>Bacteroidota</taxon>
        <taxon>Bacteroidia</taxon>
        <taxon>Bacteroidales</taxon>
        <taxon>Bacteroidaceae</taxon>
        <taxon>Bacteroides</taxon>
    </lineage>
</organism>